<comment type="caution">
    <text evidence="1">The sequence shown here is derived from an EMBL/GenBank/DDBJ whole genome shotgun (WGS) entry which is preliminary data.</text>
</comment>
<reference evidence="1" key="2">
    <citation type="submission" date="2020-11" db="EMBL/GenBank/DDBJ databases">
        <authorList>
            <consortium name="DOE Joint Genome Institute"/>
            <person name="Kuo A."/>
            <person name="Miyauchi S."/>
            <person name="Kiss E."/>
            <person name="Drula E."/>
            <person name="Kohler A."/>
            <person name="Sanchez-Garcia M."/>
            <person name="Andreopoulos B."/>
            <person name="Barry K.W."/>
            <person name="Bonito G."/>
            <person name="Buee M."/>
            <person name="Carver A."/>
            <person name="Chen C."/>
            <person name="Cichocki N."/>
            <person name="Clum A."/>
            <person name="Culley D."/>
            <person name="Crous P.W."/>
            <person name="Fauchery L."/>
            <person name="Girlanda M."/>
            <person name="Hayes R."/>
            <person name="Keri Z."/>
            <person name="Labutti K."/>
            <person name="Lipzen A."/>
            <person name="Lombard V."/>
            <person name="Magnuson J."/>
            <person name="Maillard F."/>
            <person name="Morin E."/>
            <person name="Murat C."/>
            <person name="Nolan M."/>
            <person name="Ohm R."/>
            <person name="Pangilinan J."/>
            <person name="Pereira M."/>
            <person name="Perotto S."/>
            <person name="Peter M."/>
            <person name="Riley R."/>
            <person name="Sitrit Y."/>
            <person name="Stielow B."/>
            <person name="Szollosi G."/>
            <person name="Zifcakova L."/>
            <person name="Stursova M."/>
            <person name="Spatafora J.W."/>
            <person name="Tedersoo L."/>
            <person name="Vaario L.-M."/>
            <person name="Yamada A."/>
            <person name="Yan M."/>
            <person name="Wang P."/>
            <person name="Xu J."/>
            <person name="Bruns T."/>
            <person name="Baldrian P."/>
            <person name="Vilgalys R."/>
            <person name="Henrissat B."/>
            <person name="Grigoriev I.V."/>
            <person name="Hibbett D."/>
            <person name="Nagy L.G."/>
            <person name="Martin F.M."/>
        </authorList>
    </citation>
    <scope>NUCLEOTIDE SEQUENCE</scope>
    <source>
        <strain evidence="1">UH-Tt-Lm1</strain>
    </source>
</reference>
<evidence type="ECO:0000313" key="2">
    <source>
        <dbReference type="Proteomes" id="UP000736335"/>
    </source>
</evidence>
<sequence length="143" mass="15992">MIPRGAFLWIYPCWTHANHCGRSGQSGLEEDRSLESDNFVTWHGAAGHICRRWAYVRSQRSALSAKEGIEAVGGVYDVALHPQNRCSFEAGKRSVISTSRPCPFQAESKQQCELRLDKSRLHECSVNHVAIERGHTESSPSEP</sequence>
<dbReference type="Proteomes" id="UP000736335">
    <property type="component" value="Unassembled WGS sequence"/>
</dbReference>
<gene>
    <name evidence="1" type="ORF">BJ322DRAFT_98762</name>
</gene>
<dbReference type="EMBL" id="WIUZ02000001">
    <property type="protein sequence ID" value="KAF9793052.1"/>
    <property type="molecule type" value="Genomic_DNA"/>
</dbReference>
<keyword evidence="2" id="KW-1185">Reference proteome</keyword>
<organism evidence="1 2">
    <name type="scientific">Thelephora terrestris</name>
    <dbReference type="NCBI Taxonomy" id="56493"/>
    <lineage>
        <taxon>Eukaryota</taxon>
        <taxon>Fungi</taxon>
        <taxon>Dikarya</taxon>
        <taxon>Basidiomycota</taxon>
        <taxon>Agaricomycotina</taxon>
        <taxon>Agaricomycetes</taxon>
        <taxon>Thelephorales</taxon>
        <taxon>Thelephoraceae</taxon>
        <taxon>Thelephora</taxon>
    </lineage>
</organism>
<evidence type="ECO:0000313" key="1">
    <source>
        <dbReference type="EMBL" id="KAF9793052.1"/>
    </source>
</evidence>
<name>A0A9P6LCZ0_9AGAM</name>
<protein>
    <submittedName>
        <fullName evidence="1">Uncharacterized protein</fullName>
    </submittedName>
</protein>
<proteinExistence type="predicted"/>
<dbReference type="AlphaFoldDB" id="A0A9P6LCZ0"/>
<accession>A0A9P6LCZ0</accession>
<reference evidence="1" key="1">
    <citation type="journal article" date="2020" name="Nat. Commun.">
        <title>Large-scale genome sequencing of mycorrhizal fungi provides insights into the early evolution of symbiotic traits.</title>
        <authorList>
            <person name="Miyauchi S."/>
            <person name="Kiss E."/>
            <person name="Kuo A."/>
            <person name="Drula E."/>
            <person name="Kohler A."/>
            <person name="Sanchez-Garcia M."/>
            <person name="Morin E."/>
            <person name="Andreopoulos B."/>
            <person name="Barry K.W."/>
            <person name="Bonito G."/>
            <person name="Buee M."/>
            <person name="Carver A."/>
            <person name="Chen C."/>
            <person name="Cichocki N."/>
            <person name="Clum A."/>
            <person name="Culley D."/>
            <person name="Crous P.W."/>
            <person name="Fauchery L."/>
            <person name="Girlanda M."/>
            <person name="Hayes R.D."/>
            <person name="Keri Z."/>
            <person name="LaButti K."/>
            <person name="Lipzen A."/>
            <person name="Lombard V."/>
            <person name="Magnuson J."/>
            <person name="Maillard F."/>
            <person name="Murat C."/>
            <person name="Nolan M."/>
            <person name="Ohm R.A."/>
            <person name="Pangilinan J."/>
            <person name="Pereira M.F."/>
            <person name="Perotto S."/>
            <person name="Peter M."/>
            <person name="Pfister S."/>
            <person name="Riley R."/>
            <person name="Sitrit Y."/>
            <person name="Stielow J.B."/>
            <person name="Szollosi G."/>
            <person name="Zifcakova L."/>
            <person name="Stursova M."/>
            <person name="Spatafora J.W."/>
            <person name="Tedersoo L."/>
            <person name="Vaario L.M."/>
            <person name="Yamada A."/>
            <person name="Yan M."/>
            <person name="Wang P."/>
            <person name="Xu J."/>
            <person name="Bruns T."/>
            <person name="Baldrian P."/>
            <person name="Vilgalys R."/>
            <person name="Dunand C."/>
            <person name="Henrissat B."/>
            <person name="Grigoriev I.V."/>
            <person name="Hibbett D."/>
            <person name="Nagy L.G."/>
            <person name="Martin F.M."/>
        </authorList>
    </citation>
    <scope>NUCLEOTIDE SEQUENCE</scope>
    <source>
        <strain evidence="1">UH-Tt-Lm1</strain>
    </source>
</reference>